<dbReference type="RefSeq" id="WP_101537000.1">
    <property type="nucleotide sequence ID" value="NZ_MXAV01000008.1"/>
</dbReference>
<dbReference type="PANTHER" id="PTHR33755:SF7">
    <property type="entry name" value="TOXIN MODULE OF TOXIN-ANTITOXIN SYSTEM RELE_STBE FAMILY"/>
    <property type="match status" value="1"/>
</dbReference>
<protein>
    <submittedName>
        <fullName evidence="3">Plasmid stabilization protein</fullName>
    </submittedName>
</protein>
<dbReference type="Pfam" id="PF05016">
    <property type="entry name" value="ParE_toxin"/>
    <property type="match status" value="1"/>
</dbReference>
<dbReference type="PANTHER" id="PTHR33755">
    <property type="entry name" value="TOXIN PARE1-RELATED"/>
    <property type="match status" value="1"/>
</dbReference>
<dbReference type="InterPro" id="IPR035093">
    <property type="entry name" value="RelE/ParE_toxin_dom_sf"/>
</dbReference>
<dbReference type="InterPro" id="IPR051803">
    <property type="entry name" value="TA_system_RelE-like_toxin"/>
</dbReference>
<dbReference type="OrthoDB" id="121597at2"/>
<dbReference type="Gene3D" id="3.30.2310.20">
    <property type="entry name" value="RelE-like"/>
    <property type="match status" value="1"/>
</dbReference>
<sequence>MPQVRFGPTALRDMERLRDFLRPKNPAAAKRAAASMVKSVQVLGCQPQIGRLVEGMPEVFREWLIEFGDSVYIARYYYDGGEFVTVLAIRHQKEMGFT</sequence>
<evidence type="ECO:0000256" key="1">
    <source>
        <dbReference type="ARBA" id="ARBA00006226"/>
    </source>
</evidence>
<evidence type="ECO:0000313" key="4">
    <source>
        <dbReference type="Proteomes" id="UP000234329"/>
    </source>
</evidence>
<comment type="similarity">
    <text evidence="1">Belongs to the RelE toxin family.</text>
</comment>
<comment type="caution">
    <text evidence="3">The sequence shown here is derived from an EMBL/GenBank/DDBJ whole genome shotgun (WGS) entry which is preliminary data.</text>
</comment>
<dbReference type="AlphaFoldDB" id="A0A2I1DPA0"/>
<organism evidence="3 4">
    <name type="scientific">Acidithiobacillus marinus</name>
    <dbReference type="NCBI Taxonomy" id="187490"/>
    <lineage>
        <taxon>Bacteria</taxon>
        <taxon>Pseudomonadati</taxon>
        <taxon>Pseudomonadota</taxon>
        <taxon>Acidithiobacillia</taxon>
        <taxon>Acidithiobacillales</taxon>
        <taxon>Acidithiobacillaceae</taxon>
        <taxon>Acidithiobacillus</taxon>
    </lineage>
</organism>
<dbReference type="EMBL" id="MXAV01000008">
    <property type="protein sequence ID" value="PKY11693.1"/>
    <property type="molecule type" value="Genomic_DNA"/>
</dbReference>
<dbReference type="Proteomes" id="UP000234329">
    <property type="component" value="Unassembled WGS sequence"/>
</dbReference>
<accession>A0A2I1DPA0</accession>
<proteinExistence type="inferred from homology"/>
<evidence type="ECO:0000313" key="3">
    <source>
        <dbReference type="EMBL" id="PKY11693.1"/>
    </source>
</evidence>
<reference evidence="3 4" key="1">
    <citation type="submission" date="2017-03" db="EMBL/GenBank/DDBJ databases">
        <title>Draft genime sequence of the acidophilic sulfur-oxidizing bacterium Acidithiobacillus sp. SH, isolated from seawater.</title>
        <authorList>
            <person name="Sharmin S."/>
            <person name="Tokuhisa M."/>
            <person name="Kanao T."/>
            <person name="Kamimura K."/>
        </authorList>
    </citation>
    <scope>NUCLEOTIDE SEQUENCE [LARGE SCALE GENOMIC DNA]</scope>
    <source>
        <strain evidence="3 4">SH</strain>
    </source>
</reference>
<keyword evidence="2" id="KW-1277">Toxin-antitoxin system</keyword>
<keyword evidence="4" id="KW-1185">Reference proteome</keyword>
<name>A0A2I1DPA0_9PROT</name>
<dbReference type="InterPro" id="IPR007712">
    <property type="entry name" value="RelE/ParE_toxin"/>
</dbReference>
<gene>
    <name evidence="3" type="ORF">B1757_03485</name>
</gene>
<evidence type="ECO:0000256" key="2">
    <source>
        <dbReference type="ARBA" id="ARBA00022649"/>
    </source>
</evidence>
<dbReference type="InParanoid" id="A0A2I1DPA0"/>